<comment type="similarity">
    <text evidence="1 3">Belongs to the short-chain dehydrogenases/reductases (SDR) family.</text>
</comment>
<keyword evidence="6" id="KW-1185">Reference proteome</keyword>
<dbReference type="RefSeq" id="WP_398656386.1">
    <property type="nucleotide sequence ID" value="NZ_JBITDC010000004.1"/>
</dbReference>
<sequence>MTKWTAADLPDMSGRTVVITGASGGIGLITARELARVGANVVLAVRTVSKGQEAAAEIPGRTEIRELDVSDLASVRRFANEWRGPIDVLINNAGIMDVPLTRTADGFDSQMATNYFGPFALTNLLLPHIRDRVVSVSSQLHRLGKPHLEDLAGRHRPYKSLNAYYDSKLNIVLFSTELQRRLAASGSTVRSIVAHPGVGSSNLVSHTFYGKLMFGPLSFLFNDAESCALPSLFAATQDIPGNSYVGPNGPASIKGYPKVRKPAGAGLDARTAKELWTLTAQLTGTGSQLPTIA</sequence>
<reference evidence="5 6" key="1">
    <citation type="submission" date="2024-10" db="EMBL/GenBank/DDBJ databases">
        <title>The Natural Products Discovery Center: Release of the First 8490 Sequenced Strains for Exploring Actinobacteria Biosynthetic Diversity.</title>
        <authorList>
            <person name="Kalkreuter E."/>
            <person name="Kautsar S.A."/>
            <person name="Yang D."/>
            <person name="Bader C.D."/>
            <person name="Teijaro C.N."/>
            <person name="Fluegel L."/>
            <person name="Davis C.M."/>
            <person name="Simpson J.R."/>
            <person name="Lauterbach L."/>
            <person name="Steele A.D."/>
            <person name="Gui C."/>
            <person name="Meng S."/>
            <person name="Li G."/>
            <person name="Viehrig K."/>
            <person name="Ye F."/>
            <person name="Su P."/>
            <person name="Kiefer A.F."/>
            <person name="Nichols A."/>
            <person name="Cepeda A.J."/>
            <person name="Yan W."/>
            <person name="Fan B."/>
            <person name="Jiang Y."/>
            <person name="Adhikari A."/>
            <person name="Zheng C.-J."/>
            <person name="Schuster L."/>
            <person name="Cowan T.M."/>
            <person name="Smanski M.J."/>
            <person name="Chevrette M.G."/>
            <person name="De Carvalho L.P.S."/>
            <person name="Shen B."/>
        </authorList>
    </citation>
    <scope>NUCLEOTIDE SEQUENCE [LARGE SCALE GENOMIC DNA]</scope>
    <source>
        <strain evidence="5 6">NPDC051599</strain>
    </source>
</reference>
<dbReference type="Gene3D" id="3.40.50.720">
    <property type="entry name" value="NAD(P)-binding Rossmann-like Domain"/>
    <property type="match status" value="1"/>
</dbReference>
<evidence type="ECO:0000313" key="6">
    <source>
        <dbReference type="Proteomes" id="UP001612415"/>
    </source>
</evidence>
<evidence type="ECO:0000259" key="4">
    <source>
        <dbReference type="SMART" id="SM00822"/>
    </source>
</evidence>
<accession>A0ABW7XZT1</accession>
<evidence type="ECO:0000313" key="5">
    <source>
        <dbReference type="EMBL" id="MFI5675607.1"/>
    </source>
</evidence>
<evidence type="ECO:0000256" key="1">
    <source>
        <dbReference type="ARBA" id="ARBA00006484"/>
    </source>
</evidence>
<name>A0ABW7XZT1_STRCE</name>
<protein>
    <submittedName>
        <fullName evidence="5">SDR family NAD(P)-dependent oxidoreductase</fullName>
    </submittedName>
</protein>
<comment type="caution">
    <text evidence="5">The sequence shown here is derived from an EMBL/GenBank/DDBJ whole genome shotgun (WGS) entry which is preliminary data.</text>
</comment>
<dbReference type="InterPro" id="IPR036291">
    <property type="entry name" value="NAD(P)-bd_dom_sf"/>
</dbReference>
<gene>
    <name evidence="5" type="ORF">ACIA8P_13165</name>
</gene>
<dbReference type="SMART" id="SM00822">
    <property type="entry name" value="PKS_KR"/>
    <property type="match status" value="1"/>
</dbReference>
<organism evidence="5 6">
    <name type="scientific">Streptomyces cellulosae</name>
    <dbReference type="NCBI Taxonomy" id="1968"/>
    <lineage>
        <taxon>Bacteria</taxon>
        <taxon>Bacillati</taxon>
        <taxon>Actinomycetota</taxon>
        <taxon>Actinomycetes</taxon>
        <taxon>Kitasatosporales</taxon>
        <taxon>Streptomycetaceae</taxon>
        <taxon>Streptomyces</taxon>
    </lineage>
</organism>
<dbReference type="PANTHER" id="PTHR24320:SF148">
    <property type="entry name" value="NAD(P)-BINDING ROSSMANN-FOLD SUPERFAMILY PROTEIN"/>
    <property type="match status" value="1"/>
</dbReference>
<evidence type="ECO:0000256" key="2">
    <source>
        <dbReference type="ARBA" id="ARBA00023002"/>
    </source>
</evidence>
<dbReference type="Pfam" id="PF00106">
    <property type="entry name" value="adh_short"/>
    <property type="match status" value="1"/>
</dbReference>
<dbReference type="PRINTS" id="PR00081">
    <property type="entry name" value="GDHRDH"/>
</dbReference>
<feature type="domain" description="Ketoreductase" evidence="4">
    <location>
        <begin position="15"/>
        <end position="167"/>
    </location>
</feature>
<proteinExistence type="inferred from homology"/>
<dbReference type="PANTHER" id="PTHR24320">
    <property type="entry name" value="RETINOL DEHYDROGENASE"/>
    <property type="match status" value="1"/>
</dbReference>
<dbReference type="EMBL" id="JBITDC010000004">
    <property type="protein sequence ID" value="MFI5675607.1"/>
    <property type="molecule type" value="Genomic_DNA"/>
</dbReference>
<keyword evidence="2" id="KW-0560">Oxidoreductase</keyword>
<evidence type="ECO:0000256" key="3">
    <source>
        <dbReference type="RuleBase" id="RU000363"/>
    </source>
</evidence>
<dbReference type="Proteomes" id="UP001612415">
    <property type="component" value="Unassembled WGS sequence"/>
</dbReference>
<dbReference type="PRINTS" id="PR00080">
    <property type="entry name" value="SDRFAMILY"/>
</dbReference>
<dbReference type="InterPro" id="IPR057326">
    <property type="entry name" value="KR_dom"/>
</dbReference>
<dbReference type="SUPFAM" id="SSF51735">
    <property type="entry name" value="NAD(P)-binding Rossmann-fold domains"/>
    <property type="match status" value="1"/>
</dbReference>
<dbReference type="InterPro" id="IPR002347">
    <property type="entry name" value="SDR_fam"/>
</dbReference>